<keyword evidence="8" id="KW-1185">Reference proteome</keyword>
<evidence type="ECO:0000256" key="6">
    <source>
        <dbReference type="SAM" id="SignalP"/>
    </source>
</evidence>
<evidence type="ECO:0000256" key="5">
    <source>
        <dbReference type="ARBA" id="ARBA00023591"/>
    </source>
</evidence>
<comment type="subcellular location">
    <subcellularLocation>
        <location evidence="1">Secreted</location>
        <location evidence="1">Extracellular space</location>
        <location evidence="1">Apoplast</location>
    </subcellularLocation>
</comment>
<dbReference type="PANTHER" id="PTHR31279">
    <property type="entry name" value="PROTEIN EXORDIUM-LIKE 5"/>
    <property type="match status" value="1"/>
</dbReference>
<evidence type="ECO:0000256" key="1">
    <source>
        <dbReference type="ARBA" id="ARBA00004271"/>
    </source>
</evidence>
<evidence type="ECO:0000313" key="7">
    <source>
        <dbReference type="EMBL" id="KAJ7967178.1"/>
    </source>
</evidence>
<evidence type="ECO:0000313" key="8">
    <source>
        <dbReference type="Proteomes" id="UP001163823"/>
    </source>
</evidence>
<dbReference type="Proteomes" id="UP001163823">
    <property type="component" value="Chromosome 5"/>
</dbReference>
<keyword evidence="4 6" id="KW-0732">Signal</keyword>
<feature type="signal peptide" evidence="6">
    <location>
        <begin position="1"/>
        <end position="27"/>
    </location>
</feature>
<keyword evidence="3" id="KW-0964">Secreted</keyword>
<feature type="chain" id="PRO_5041995523" evidence="6">
    <location>
        <begin position="28"/>
        <end position="302"/>
    </location>
</feature>
<dbReference type="GO" id="GO:0048046">
    <property type="term" value="C:apoplast"/>
    <property type="evidence" value="ECO:0007669"/>
    <property type="project" value="UniProtKB-SubCell"/>
</dbReference>
<dbReference type="AlphaFoldDB" id="A0AAD7LZL6"/>
<comment type="similarity">
    <text evidence="5">Belongs to the EXORDIUM family.</text>
</comment>
<keyword evidence="2" id="KW-0052">Apoplast</keyword>
<dbReference type="PANTHER" id="PTHR31279:SF13">
    <property type="entry name" value="PROTEIN EXORDIUM-LIKE 6"/>
    <property type="match status" value="1"/>
</dbReference>
<dbReference type="KEGG" id="qsa:O6P43_011473"/>
<dbReference type="EMBL" id="JARAOO010000005">
    <property type="protein sequence ID" value="KAJ7967178.1"/>
    <property type="molecule type" value="Genomic_DNA"/>
</dbReference>
<organism evidence="7 8">
    <name type="scientific">Quillaja saponaria</name>
    <name type="common">Soap bark tree</name>
    <dbReference type="NCBI Taxonomy" id="32244"/>
    <lineage>
        <taxon>Eukaryota</taxon>
        <taxon>Viridiplantae</taxon>
        <taxon>Streptophyta</taxon>
        <taxon>Embryophyta</taxon>
        <taxon>Tracheophyta</taxon>
        <taxon>Spermatophyta</taxon>
        <taxon>Magnoliopsida</taxon>
        <taxon>eudicotyledons</taxon>
        <taxon>Gunneridae</taxon>
        <taxon>Pentapetalae</taxon>
        <taxon>rosids</taxon>
        <taxon>fabids</taxon>
        <taxon>Fabales</taxon>
        <taxon>Quillajaceae</taxon>
        <taxon>Quillaja</taxon>
    </lineage>
</organism>
<dbReference type="InterPro" id="IPR006766">
    <property type="entry name" value="EXORDIUM-like"/>
</dbReference>
<accession>A0AAD7LZL6</accession>
<comment type="caution">
    <text evidence="7">The sequence shown here is derived from an EMBL/GenBank/DDBJ whole genome shotgun (WGS) entry which is preliminary data.</text>
</comment>
<name>A0AAD7LZL6_QUISA</name>
<gene>
    <name evidence="7" type="ORF">O6P43_011473</name>
</gene>
<protein>
    <submittedName>
        <fullName evidence="7">Protein EXORDIUM-like</fullName>
    </submittedName>
</protein>
<dbReference type="Pfam" id="PF04674">
    <property type="entry name" value="Phi_1"/>
    <property type="match status" value="1"/>
</dbReference>
<evidence type="ECO:0000256" key="4">
    <source>
        <dbReference type="ARBA" id="ARBA00022729"/>
    </source>
</evidence>
<evidence type="ECO:0000256" key="2">
    <source>
        <dbReference type="ARBA" id="ARBA00022523"/>
    </source>
</evidence>
<proteinExistence type="inferred from homology"/>
<reference evidence="7" key="1">
    <citation type="journal article" date="2023" name="Science">
        <title>Elucidation of the pathway for biosynthesis of saponin adjuvants from the soapbark tree.</title>
        <authorList>
            <person name="Reed J."/>
            <person name="Orme A."/>
            <person name="El-Demerdash A."/>
            <person name="Owen C."/>
            <person name="Martin L.B.B."/>
            <person name="Misra R.C."/>
            <person name="Kikuchi S."/>
            <person name="Rejzek M."/>
            <person name="Martin A.C."/>
            <person name="Harkess A."/>
            <person name="Leebens-Mack J."/>
            <person name="Louveau T."/>
            <person name="Stephenson M.J."/>
            <person name="Osbourn A."/>
        </authorList>
    </citation>
    <scope>NUCLEOTIDE SEQUENCE</scope>
    <source>
        <strain evidence="7">S10</strain>
    </source>
</reference>
<sequence>MASLTLPIRPLSVVALSLFIVLPLALAVGGKPAALTYHNGPILNGNVNLVLLWYGPFARVQKRSINSFLKSLNFNGGGNLQPQVSSWWQVVESYQSVARKGNGKIQVNIAATVNDPNYSIGKILNQDFIRILVQKVAKPNTVVVILASRQVTVQGTCMGKCSQHGAIGNQPYIIVQNPEYECPGECAWPFHKSDSGPQGVVFTPPSGNVGADAMVISLASGLAETVTNPFNTGFFTPGRHDAVEATTACPAMFGTGAFPGNAGKVRIDPKTGGAFNAHGVKGRQFLLPALWNPKTSSCWTPL</sequence>
<evidence type="ECO:0000256" key="3">
    <source>
        <dbReference type="ARBA" id="ARBA00022525"/>
    </source>
</evidence>